<dbReference type="GeneID" id="100570792"/>
<feature type="compositionally biased region" description="Polar residues" evidence="1">
    <location>
        <begin position="206"/>
        <end position="222"/>
    </location>
</feature>
<dbReference type="CDD" id="cd17057">
    <property type="entry name" value="Ubl_TMUB1_like"/>
    <property type="match status" value="1"/>
</dbReference>
<evidence type="ECO:0000256" key="2">
    <source>
        <dbReference type="SAM" id="Phobius"/>
    </source>
</evidence>
<name>A0A8R2AA99_ACYPI</name>
<dbReference type="GO" id="GO:0036503">
    <property type="term" value="P:ERAD pathway"/>
    <property type="evidence" value="ECO:0007669"/>
    <property type="project" value="InterPro"/>
</dbReference>
<dbReference type="OrthoDB" id="161999at2759"/>
<feature type="transmembrane region" description="Helical" evidence="2">
    <location>
        <begin position="12"/>
        <end position="30"/>
    </location>
</feature>
<keyword evidence="2" id="KW-0472">Membrane</keyword>
<sequence>MALVEGFGGEVNQFFGVLFVVVLIVLIWMTPQVDEMQIFRDDVFILERRTRRRHHDATRAAPLVPNQSISEQSATETVPLNDVIQTNSTLSNDNPENKNYNPVATKSDVTEQFNDTNDIDNEPQIYEDSIRIRLKYLNDNCRLVQGRLQETIGVFKRRHFTNELTSNNIIHLIFQGKVLHYDEASLSSCGLHDNCVVLYSIHQPRPTANAQQSPDPVNQDTAEQPLPNTIRHGHHQPWGPDQLEWNFETFLTALDSLCMSLYVANFLQSQTSFSTGTQAIITAIFFFAKFLTDLIYNEE</sequence>
<feature type="domain" description="Ubiquitin-like" evidence="3">
    <location>
        <begin position="130"/>
        <end position="206"/>
    </location>
</feature>
<evidence type="ECO:0000256" key="1">
    <source>
        <dbReference type="SAM" id="MobiDB-lite"/>
    </source>
</evidence>
<organism evidence="4 5">
    <name type="scientific">Acyrthosiphon pisum</name>
    <name type="common">Pea aphid</name>
    <dbReference type="NCBI Taxonomy" id="7029"/>
    <lineage>
        <taxon>Eukaryota</taxon>
        <taxon>Metazoa</taxon>
        <taxon>Ecdysozoa</taxon>
        <taxon>Arthropoda</taxon>
        <taxon>Hexapoda</taxon>
        <taxon>Insecta</taxon>
        <taxon>Pterygota</taxon>
        <taxon>Neoptera</taxon>
        <taxon>Paraneoptera</taxon>
        <taxon>Hemiptera</taxon>
        <taxon>Sternorrhyncha</taxon>
        <taxon>Aphidomorpha</taxon>
        <taxon>Aphidoidea</taxon>
        <taxon>Aphididae</taxon>
        <taxon>Macrosiphini</taxon>
        <taxon>Acyrthosiphon</taxon>
    </lineage>
</organism>
<dbReference type="Pfam" id="PF00240">
    <property type="entry name" value="ubiquitin"/>
    <property type="match status" value="1"/>
</dbReference>
<evidence type="ECO:0000313" key="5">
    <source>
        <dbReference type="Proteomes" id="UP000007819"/>
    </source>
</evidence>
<feature type="region of interest" description="Disordered" evidence="1">
    <location>
        <begin position="206"/>
        <end position="229"/>
    </location>
</feature>
<keyword evidence="2" id="KW-0812">Transmembrane</keyword>
<dbReference type="InterPro" id="IPR040352">
    <property type="entry name" value="TMUB1/2"/>
</dbReference>
<dbReference type="KEGG" id="api:100570792"/>
<dbReference type="AlphaFoldDB" id="A0A8R2AA99"/>
<dbReference type="InterPro" id="IPR029071">
    <property type="entry name" value="Ubiquitin-like_domsf"/>
</dbReference>
<evidence type="ECO:0000313" key="4">
    <source>
        <dbReference type="EnsemblMetazoa" id="XP_003243713.1"/>
    </source>
</evidence>
<accession>A0A8R2AA99</accession>
<proteinExistence type="predicted"/>
<protein>
    <recommendedName>
        <fullName evidence="3">Ubiquitin-like domain-containing protein</fullName>
    </recommendedName>
</protein>
<keyword evidence="5" id="KW-1185">Reference proteome</keyword>
<evidence type="ECO:0000259" key="3">
    <source>
        <dbReference type="PROSITE" id="PS50053"/>
    </source>
</evidence>
<dbReference type="InterPro" id="IPR000626">
    <property type="entry name" value="Ubiquitin-like_dom"/>
</dbReference>
<dbReference type="PANTHER" id="PTHR14557:SF5">
    <property type="entry name" value="UBIQUITIN-LIKE DOMAIN-CONTAINING PROTEIN"/>
    <property type="match status" value="1"/>
</dbReference>
<dbReference type="Gene3D" id="3.10.20.90">
    <property type="entry name" value="Phosphatidylinositol 3-kinase Catalytic Subunit, Chain A, domain 1"/>
    <property type="match status" value="1"/>
</dbReference>
<dbReference type="PROSITE" id="PS50053">
    <property type="entry name" value="UBIQUITIN_2"/>
    <property type="match status" value="1"/>
</dbReference>
<dbReference type="EnsemblMetazoa" id="XM_003243665.4">
    <property type="protein sequence ID" value="XP_003243713.1"/>
    <property type="gene ID" value="LOC100570792"/>
</dbReference>
<dbReference type="RefSeq" id="XP_003243713.1">
    <property type="nucleotide sequence ID" value="XM_003243665.3"/>
</dbReference>
<dbReference type="SUPFAM" id="SSF54236">
    <property type="entry name" value="Ubiquitin-like"/>
    <property type="match status" value="1"/>
</dbReference>
<reference evidence="4" key="2">
    <citation type="submission" date="2022-06" db="UniProtKB">
        <authorList>
            <consortium name="EnsemblMetazoa"/>
        </authorList>
    </citation>
    <scope>IDENTIFICATION</scope>
</reference>
<dbReference type="Proteomes" id="UP000007819">
    <property type="component" value="Chromosome X"/>
</dbReference>
<dbReference type="PANTHER" id="PTHR14557">
    <property type="entry name" value="PROTEIN C7ORF21"/>
    <property type="match status" value="1"/>
</dbReference>
<keyword evidence="2" id="KW-1133">Transmembrane helix</keyword>
<reference evidence="5" key="1">
    <citation type="submission" date="2010-06" db="EMBL/GenBank/DDBJ databases">
        <authorList>
            <person name="Jiang H."/>
            <person name="Abraham K."/>
            <person name="Ali S."/>
            <person name="Alsbrooks S.L."/>
            <person name="Anim B.N."/>
            <person name="Anosike U.S."/>
            <person name="Attaway T."/>
            <person name="Bandaranaike D.P."/>
            <person name="Battles P.K."/>
            <person name="Bell S.N."/>
            <person name="Bell A.V."/>
            <person name="Beltran B."/>
            <person name="Bickham C."/>
            <person name="Bustamante Y."/>
            <person name="Caleb T."/>
            <person name="Canada A."/>
            <person name="Cardenas V."/>
            <person name="Carter K."/>
            <person name="Chacko J."/>
            <person name="Chandrabose M.N."/>
            <person name="Chavez D."/>
            <person name="Chavez A."/>
            <person name="Chen L."/>
            <person name="Chu H.-S."/>
            <person name="Claassen K.J."/>
            <person name="Cockrell R."/>
            <person name="Collins M."/>
            <person name="Cooper J.A."/>
            <person name="Cree A."/>
            <person name="Curry S.M."/>
            <person name="Da Y."/>
            <person name="Dao M.D."/>
            <person name="Das B."/>
            <person name="Davila M.-L."/>
            <person name="Davy-Carroll L."/>
            <person name="Denson S."/>
            <person name="Dinh H."/>
            <person name="Ebong V.E."/>
            <person name="Edwards J.R."/>
            <person name="Egan A."/>
            <person name="El-Daye J."/>
            <person name="Escobedo L."/>
            <person name="Fernandez S."/>
            <person name="Fernando P.R."/>
            <person name="Flagg N."/>
            <person name="Forbes L.D."/>
            <person name="Fowler R.G."/>
            <person name="Fu Q."/>
            <person name="Gabisi R.A."/>
            <person name="Ganer J."/>
            <person name="Garbino Pronczuk A."/>
            <person name="Garcia R.M."/>
            <person name="Garner T."/>
            <person name="Garrett T.E."/>
            <person name="Gonzalez D.A."/>
            <person name="Hamid H."/>
            <person name="Hawkins E.S."/>
            <person name="Hirani K."/>
            <person name="Hogues M.E."/>
            <person name="Hollins B."/>
            <person name="Hsiao C.-H."/>
            <person name="Jabil R."/>
            <person name="James M.L."/>
            <person name="Jhangiani S.N."/>
            <person name="Johnson B."/>
            <person name="Johnson Q."/>
            <person name="Joshi V."/>
            <person name="Kalu J.B."/>
            <person name="Kam C."/>
            <person name="Kashfia A."/>
            <person name="Keebler J."/>
            <person name="Kisamo H."/>
            <person name="Kovar C.L."/>
            <person name="Lago L.A."/>
            <person name="Lai C.-Y."/>
            <person name="Laidlaw J."/>
            <person name="Lara F."/>
            <person name="Le T.-K."/>
            <person name="Lee S.L."/>
            <person name="Legall F.H."/>
            <person name="Lemon S.J."/>
            <person name="Lewis L.R."/>
            <person name="Li B."/>
            <person name="Liu Y."/>
            <person name="Liu Y.-S."/>
            <person name="Lopez J."/>
            <person name="Lozado R.J."/>
            <person name="Lu J."/>
            <person name="Madu R.C."/>
            <person name="Maheshwari M."/>
            <person name="Maheshwari R."/>
            <person name="Malloy K."/>
            <person name="Martinez E."/>
            <person name="Mathew T."/>
            <person name="Mercado I.C."/>
            <person name="Mercado C."/>
            <person name="Meyer B."/>
            <person name="Montgomery K."/>
            <person name="Morgan M.B."/>
            <person name="Munidasa M."/>
            <person name="Nazareth L.V."/>
            <person name="Nelson J."/>
            <person name="Ng B.M."/>
            <person name="Nguyen N.B."/>
            <person name="Nguyen P.Q."/>
            <person name="Nguyen T."/>
            <person name="Obregon M."/>
            <person name="Okwuonu G.O."/>
            <person name="Onwere C.G."/>
            <person name="Orozco G."/>
            <person name="Parra A."/>
            <person name="Patel S."/>
            <person name="Patil S."/>
            <person name="Perez A."/>
            <person name="Perez Y."/>
            <person name="Pham C."/>
            <person name="Primus E.L."/>
            <person name="Pu L.-L."/>
            <person name="Puazo M."/>
            <person name="Qin X."/>
            <person name="Quiroz J.B."/>
            <person name="Reese J."/>
            <person name="Richards S."/>
            <person name="Rives C.M."/>
            <person name="Robberts R."/>
            <person name="Ruiz S.J."/>
            <person name="Ruiz M.J."/>
            <person name="Santibanez J."/>
            <person name="Schneider B.W."/>
            <person name="Sisson I."/>
            <person name="Smith M."/>
            <person name="Sodergren E."/>
            <person name="Song X.-Z."/>
            <person name="Song B.B."/>
            <person name="Summersgill H."/>
            <person name="Thelus R."/>
            <person name="Thornton R.D."/>
            <person name="Trejos Z.Y."/>
            <person name="Usmani K."/>
            <person name="Vattathil S."/>
            <person name="Villasana D."/>
            <person name="Walker D.L."/>
            <person name="Wang S."/>
            <person name="Wang K."/>
            <person name="White C.S."/>
            <person name="Williams A.C."/>
            <person name="Williamson J."/>
            <person name="Wilson K."/>
            <person name="Woghiren I.O."/>
            <person name="Woodworth J.R."/>
            <person name="Worley K.C."/>
            <person name="Wright R.A."/>
            <person name="Wu W."/>
            <person name="Young L."/>
            <person name="Zhang L."/>
            <person name="Zhang J."/>
            <person name="Zhu Y."/>
            <person name="Muzny D.M."/>
            <person name="Weinstock G."/>
            <person name="Gibbs R.A."/>
        </authorList>
    </citation>
    <scope>NUCLEOTIDE SEQUENCE [LARGE SCALE GENOMIC DNA]</scope>
    <source>
        <strain evidence="5">LSR1</strain>
    </source>
</reference>